<proteinExistence type="predicted"/>
<gene>
    <name evidence="1" type="ORF">VN97_g10398</name>
</gene>
<protein>
    <submittedName>
        <fullName evidence="1">Uncharacterized protein</fullName>
    </submittedName>
</protein>
<dbReference type="Proteomes" id="UP001227192">
    <property type="component" value="Unassembled WGS sequence"/>
</dbReference>
<dbReference type="AlphaFoldDB" id="A0AAI9T9W2"/>
<accession>A0AAI9T9W2</accession>
<evidence type="ECO:0000313" key="1">
    <source>
        <dbReference type="EMBL" id="KAJ9483024.1"/>
    </source>
</evidence>
<evidence type="ECO:0000313" key="2">
    <source>
        <dbReference type="Proteomes" id="UP001227192"/>
    </source>
</evidence>
<dbReference type="EMBL" id="LACB01000478">
    <property type="protein sequence ID" value="KAJ9483024.1"/>
    <property type="molecule type" value="Genomic_DNA"/>
</dbReference>
<name>A0AAI9T9W2_PENTH</name>
<comment type="caution">
    <text evidence="1">The sequence shown here is derived from an EMBL/GenBank/DDBJ whole genome shotgun (WGS) entry which is preliminary data.</text>
</comment>
<reference evidence="1" key="2">
    <citation type="journal article" date="2016" name="Fungal Biol.">
        <title>Ochratoxin A production by Penicillium thymicola.</title>
        <authorList>
            <person name="Nguyen H.D.T."/>
            <person name="McMullin D.R."/>
            <person name="Ponomareva E."/>
            <person name="Riley R."/>
            <person name="Pomraning K.R."/>
            <person name="Baker S.E."/>
            <person name="Seifert K.A."/>
        </authorList>
    </citation>
    <scope>NUCLEOTIDE SEQUENCE</scope>
    <source>
        <strain evidence="1">DAOM 180753</strain>
    </source>
</reference>
<reference evidence="1" key="1">
    <citation type="submission" date="2015-06" db="EMBL/GenBank/DDBJ databases">
        <authorList>
            <person name="Nguyen H."/>
        </authorList>
    </citation>
    <scope>NUCLEOTIDE SEQUENCE</scope>
    <source>
        <strain evidence="1">DAOM 180753</strain>
    </source>
</reference>
<keyword evidence="2" id="KW-1185">Reference proteome</keyword>
<organism evidence="1 2">
    <name type="scientific">Penicillium thymicola</name>
    <dbReference type="NCBI Taxonomy" id="293382"/>
    <lineage>
        <taxon>Eukaryota</taxon>
        <taxon>Fungi</taxon>
        <taxon>Dikarya</taxon>
        <taxon>Ascomycota</taxon>
        <taxon>Pezizomycotina</taxon>
        <taxon>Eurotiomycetes</taxon>
        <taxon>Eurotiomycetidae</taxon>
        <taxon>Eurotiales</taxon>
        <taxon>Aspergillaceae</taxon>
        <taxon>Penicillium</taxon>
    </lineage>
</organism>
<sequence>MPDPHPKVSPACPIPYVLQPEERVEQLKTYLQTEFGKIQRINVEAQIRFYESGDLKPSQLGELPVYLMDGRLVDRNPWEDPSVPDNAMLWCEGVTADELTAVSDFELTGGPIKSCDSHTVLYNIIQFRFNSDSIHFTSPYTYITSESYIITTYYNRRLLLFLIFLEDT</sequence>